<reference evidence="4" key="1">
    <citation type="submission" date="2017-03" db="EMBL/GenBank/DDBJ databases">
        <authorList>
            <person name="Lund M.B."/>
        </authorList>
    </citation>
    <scope>NUCLEOTIDE SEQUENCE [LARGE SCALE GENOMIC DNA]</scope>
</reference>
<dbReference type="SUPFAM" id="SSF56349">
    <property type="entry name" value="DNA breaking-rejoining enzymes"/>
    <property type="match status" value="1"/>
</dbReference>
<dbReference type="EMBL" id="NAEP01000039">
    <property type="protein sequence ID" value="PDQ35119.1"/>
    <property type="molecule type" value="Genomic_DNA"/>
</dbReference>
<keyword evidence="1" id="KW-0233">DNA recombination</keyword>
<organism evidence="3 4">
    <name type="scientific">Candidatus Lumbricidiphila eiseniae</name>
    <dbReference type="NCBI Taxonomy" id="1969409"/>
    <lineage>
        <taxon>Bacteria</taxon>
        <taxon>Bacillati</taxon>
        <taxon>Actinomycetota</taxon>
        <taxon>Actinomycetes</taxon>
        <taxon>Micrococcales</taxon>
        <taxon>Microbacteriaceae</taxon>
        <taxon>Candidatus Lumbricidiphila</taxon>
    </lineage>
</organism>
<protein>
    <recommendedName>
        <fullName evidence="2">Tyr recombinase domain-containing protein</fullName>
    </recommendedName>
</protein>
<evidence type="ECO:0000313" key="4">
    <source>
        <dbReference type="Proteomes" id="UP000219994"/>
    </source>
</evidence>
<dbReference type="Gene3D" id="1.10.443.10">
    <property type="entry name" value="Intergrase catalytic core"/>
    <property type="match status" value="1"/>
</dbReference>
<name>A0A2A6FQW4_9MICO</name>
<evidence type="ECO:0000259" key="2">
    <source>
        <dbReference type="PROSITE" id="PS51898"/>
    </source>
</evidence>
<evidence type="ECO:0000313" key="3">
    <source>
        <dbReference type="EMBL" id="PDQ35119.1"/>
    </source>
</evidence>
<sequence>MVAFPQVLTELLHAQMVGKRPESLLFTSPEGYTLRLVTWRRRYWYPAIAKINARRRKTNPKGMVDFPKVTPHDLRHTATSLAVRGGASVVGVQRMLGHADAKMTLNTYVGLFTSDLTAVADVLNESASRSKLGDALAAPTPKDEEC</sequence>
<dbReference type="Pfam" id="PF00589">
    <property type="entry name" value="Phage_integrase"/>
    <property type="match status" value="1"/>
</dbReference>
<proteinExistence type="predicted"/>
<dbReference type="GO" id="GO:0006310">
    <property type="term" value="P:DNA recombination"/>
    <property type="evidence" value="ECO:0007669"/>
    <property type="project" value="UniProtKB-KW"/>
</dbReference>
<accession>A0A2A6FQW4</accession>
<dbReference type="InterPro" id="IPR013762">
    <property type="entry name" value="Integrase-like_cat_sf"/>
</dbReference>
<gene>
    <name evidence="3" type="ORF">B5766_07295</name>
</gene>
<dbReference type="InterPro" id="IPR011010">
    <property type="entry name" value="DNA_brk_join_enz"/>
</dbReference>
<dbReference type="InterPro" id="IPR002104">
    <property type="entry name" value="Integrase_catalytic"/>
</dbReference>
<dbReference type="GO" id="GO:0003677">
    <property type="term" value="F:DNA binding"/>
    <property type="evidence" value="ECO:0007669"/>
    <property type="project" value="InterPro"/>
</dbReference>
<evidence type="ECO:0000256" key="1">
    <source>
        <dbReference type="ARBA" id="ARBA00023172"/>
    </source>
</evidence>
<feature type="domain" description="Tyr recombinase" evidence="2">
    <location>
        <begin position="1"/>
        <end position="121"/>
    </location>
</feature>
<dbReference type="AlphaFoldDB" id="A0A2A6FQW4"/>
<comment type="caution">
    <text evidence="3">The sequence shown here is derived from an EMBL/GenBank/DDBJ whole genome shotgun (WGS) entry which is preliminary data.</text>
</comment>
<dbReference type="GO" id="GO:0015074">
    <property type="term" value="P:DNA integration"/>
    <property type="evidence" value="ECO:0007669"/>
    <property type="project" value="InterPro"/>
</dbReference>
<dbReference type="PROSITE" id="PS51898">
    <property type="entry name" value="TYR_RECOMBINASE"/>
    <property type="match status" value="1"/>
</dbReference>
<dbReference type="Proteomes" id="UP000219994">
    <property type="component" value="Unassembled WGS sequence"/>
</dbReference>